<keyword evidence="3" id="KW-0949">S-adenosyl-L-methionine</keyword>
<dbReference type="EMBL" id="GFDF01002991">
    <property type="protein sequence ID" value="JAV11093.1"/>
    <property type="molecule type" value="Transcribed_RNA"/>
</dbReference>
<dbReference type="SUPFAM" id="SSF144232">
    <property type="entry name" value="HIT/MYND zinc finger-like"/>
    <property type="match status" value="1"/>
</dbReference>
<reference evidence="6" key="1">
    <citation type="submission" date="2016-12" db="EMBL/GenBank/DDBJ databases">
        <title>An insight into the sialome and mialome of the sand fly, Nyssomyia neivai.</title>
        <authorList>
            <person name="Sebastian V."/>
            <person name="Goulart T.M."/>
            <person name="Oliveira W."/>
            <person name="Calvo E."/>
            <person name="Oliveira L.F."/>
            <person name="Pinto M.C."/>
            <person name="Rosselino A.M."/>
            <person name="Ribeiro J.M."/>
        </authorList>
    </citation>
    <scope>NUCLEOTIDE SEQUENCE</scope>
</reference>
<evidence type="ECO:0000256" key="3">
    <source>
        <dbReference type="ARBA" id="ARBA00022691"/>
    </source>
</evidence>
<dbReference type="Gene3D" id="1.25.40.10">
    <property type="entry name" value="Tetratricopeptide repeat domain"/>
    <property type="match status" value="1"/>
</dbReference>
<sequence length="398" mass="45275">MAENTIGFEIVATPDKGKCLKATRKFTKGDAIFQETPLVSSQFSWNAFYGYRACDHCLRPLETAEECARRLASDATINLPFPEHCSIFKNRDKQVKCNACGAIYCSENCRIEALQKYHETLCKLKTPLEGLVEIWRDMHYPPETCSIMLIARIIATCRQSSNLSEFLRILDEFQCEDVCNKINHKILGEKFAVQLVTLWDYMHNVFESGPVYDEFFQPDNFKALFVLVGRNGQGIGTSSFAAWQKNLESVDIEDRASLENDIATIYDKIEEFSGSFLDVEGSGLYVVQSKLNHSCLPNAEIKFPHSNHTLVISALRDIEIGEEICISYLSECLLNRSRHTRHKFLKENYLFVCQCELCTSQINEPDVTSSEDEDEEDMEADEQDTTKAYSAMESLGIN</sequence>
<dbReference type="PANTHER" id="PTHR46402:SF2">
    <property type="entry name" value="HISTONE-LYSINE N-TRIMETHYLTRANSFERASE SMYD5"/>
    <property type="match status" value="1"/>
</dbReference>
<evidence type="ECO:0000256" key="1">
    <source>
        <dbReference type="ARBA" id="ARBA00022603"/>
    </source>
</evidence>
<dbReference type="Gene3D" id="2.170.270.10">
    <property type="entry name" value="SET domain"/>
    <property type="match status" value="1"/>
</dbReference>
<dbReference type="PROSITE" id="PS50280">
    <property type="entry name" value="SET"/>
    <property type="match status" value="1"/>
</dbReference>
<evidence type="ECO:0000256" key="2">
    <source>
        <dbReference type="ARBA" id="ARBA00022679"/>
    </source>
</evidence>
<dbReference type="InterPro" id="IPR046341">
    <property type="entry name" value="SET_dom_sf"/>
</dbReference>
<dbReference type="AlphaFoldDB" id="A0A1L8DXC2"/>
<organism evidence="6">
    <name type="scientific">Nyssomyia neivai</name>
    <dbReference type="NCBI Taxonomy" id="330878"/>
    <lineage>
        <taxon>Eukaryota</taxon>
        <taxon>Metazoa</taxon>
        <taxon>Ecdysozoa</taxon>
        <taxon>Arthropoda</taxon>
        <taxon>Hexapoda</taxon>
        <taxon>Insecta</taxon>
        <taxon>Pterygota</taxon>
        <taxon>Neoptera</taxon>
        <taxon>Endopterygota</taxon>
        <taxon>Diptera</taxon>
        <taxon>Nematocera</taxon>
        <taxon>Psychodoidea</taxon>
        <taxon>Psychodidae</taxon>
        <taxon>Nyssomyia</taxon>
    </lineage>
</organism>
<dbReference type="GO" id="GO:0032259">
    <property type="term" value="P:methylation"/>
    <property type="evidence" value="ECO:0007669"/>
    <property type="project" value="UniProtKB-KW"/>
</dbReference>
<dbReference type="SMART" id="SM00317">
    <property type="entry name" value="SET"/>
    <property type="match status" value="1"/>
</dbReference>
<evidence type="ECO:0000259" key="5">
    <source>
        <dbReference type="PROSITE" id="PS50280"/>
    </source>
</evidence>
<feature type="domain" description="SET" evidence="5">
    <location>
        <begin position="6"/>
        <end position="329"/>
    </location>
</feature>
<dbReference type="GO" id="GO:0045814">
    <property type="term" value="P:negative regulation of gene expression, epigenetic"/>
    <property type="evidence" value="ECO:0007669"/>
    <property type="project" value="TreeGrafter"/>
</dbReference>
<keyword evidence="2" id="KW-0808">Transferase</keyword>
<dbReference type="PANTHER" id="PTHR46402">
    <property type="entry name" value="SET AND MYND DOMAIN-CONTAINING PROTEIN 5"/>
    <property type="match status" value="1"/>
</dbReference>
<keyword evidence="1 6" id="KW-0489">Methyltransferase</keyword>
<dbReference type="Pfam" id="PF00856">
    <property type="entry name" value="SET"/>
    <property type="match status" value="1"/>
</dbReference>
<proteinExistence type="predicted"/>
<feature type="compositionally biased region" description="Acidic residues" evidence="4">
    <location>
        <begin position="369"/>
        <end position="383"/>
    </location>
</feature>
<dbReference type="InterPro" id="IPR001214">
    <property type="entry name" value="SET_dom"/>
</dbReference>
<feature type="region of interest" description="Disordered" evidence="4">
    <location>
        <begin position="364"/>
        <end position="398"/>
    </location>
</feature>
<dbReference type="InterPro" id="IPR011990">
    <property type="entry name" value="TPR-like_helical_dom_sf"/>
</dbReference>
<dbReference type="SUPFAM" id="SSF82199">
    <property type="entry name" value="SET domain"/>
    <property type="match status" value="1"/>
</dbReference>
<name>A0A1L8DXC2_9DIPT</name>
<evidence type="ECO:0000256" key="4">
    <source>
        <dbReference type="SAM" id="MobiDB-lite"/>
    </source>
</evidence>
<dbReference type="GO" id="GO:0042799">
    <property type="term" value="F:histone H4K20 methyltransferase activity"/>
    <property type="evidence" value="ECO:0007669"/>
    <property type="project" value="TreeGrafter"/>
</dbReference>
<accession>A0A1L8DXC2</accession>
<evidence type="ECO:0000313" key="6">
    <source>
        <dbReference type="EMBL" id="JAV11093.1"/>
    </source>
</evidence>
<protein>
    <submittedName>
        <fullName evidence="6">Putative histone tail methylase</fullName>
    </submittedName>
</protein>